<organism evidence="1 2">
    <name type="scientific">Micrococcus luteus</name>
    <name type="common">Micrococcus lysodeikticus</name>
    <dbReference type="NCBI Taxonomy" id="1270"/>
    <lineage>
        <taxon>Bacteria</taxon>
        <taxon>Bacillati</taxon>
        <taxon>Actinomycetota</taxon>
        <taxon>Actinomycetes</taxon>
        <taxon>Micrococcales</taxon>
        <taxon>Micrococcaceae</taxon>
        <taxon>Micrococcus</taxon>
    </lineage>
</organism>
<dbReference type="AlphaFoldDB" id="A0AAP3AFJ7"/>
<sequence length="250" mass="28448">MYWEKFIDKGRPAERQKNLYDLLRLTLASIDIASARRQVLDSTEYVGAVPDYLENYSHSTYETAVVSEFYQLARHDFVHHKNSAVWERPISWRPDGASNFRNGHIDLSLFSEARGVETRIEFGKSDPRVRTKRDLKLESDAVKLLQAHDYFLPTRPSNQADSTSKSTIAIENFVVVWDEKDTSRKEKAAKLSPYQGKVWLEKCKEHAKSASHRTGGNVSLEGVAASTLLTIKRDHLRTAYAAIYSISPAD</sequence>
<evidence type="ECO:0000313" key="2">
    <source>
        <dbReference type="Proteomes" id="UP001205867"/>
    </source>
</evidence>
<comment type="caution">
    <text evidence="1">The sequence shown here is derived from an EMBL/GenBank/DDBJ whole genome shotgun (WGS) entry which is preliminary data.</text>
</comment>
<accession>A0AAP3AFJ7</accession>
<proteinExistence type="predicted"/>
<gene>
    <name evidence="1" type="ORF">M3A82_002640</name>
</gene>
<protein>
    <submittedName>
        <fullName evidence="1">Uncharacterized protein</fullName>
    </submittedName>
</protein>
<dbReference type="EMBL" id="JALXKZ020000003">
    <property type="protein sequence ID" value="MCV7628245.1"/>
    <property type="molecule type" value="Genomic_DNA"/>
</dbReference>
<name>A0AAP3AFJ7_MICLU</name>
<evidence type="ECO:0000313" key="1">
    <source>
        <dbReference type="EMBL" id="MCV7628245.1"/>
    </source>
</evidence>
<dbReference type="Proteomes" id="UP001205867">
    <property type="component" value="Unassembled WGS sequence"/>
</dbReference>
<reference evidence="1" key="1">
    <citation type="submission" date="2023-06" db="EMBL/GenBank/DDBJ databases">
        <title>lsaBGC provides a comprehensive framework for evolutionary analysis of biosynthetic gene clusters within focal taxa.</title>
        <authorList>
            <person name="Salamzade R."/>
            <person name="Sandstrom S."/>
            <person name="Kalan L.R."/>
        </authorList>
    </citation>
    <scope>NUCLEOTIDE SEQUENCE</scope>
    <source>
        <strain evidence="1">P3-SID899</strain>
    </source>
</reference>